<evidence type="ECO:0000313" key="4">
    <source>
        <dbReference type="Proteomes" id="UP001642484"/>
    </source>
</evidence>
<dbReference type="PANTHER" id="PTHR33153:SF3">
    <property type="entry name" value="TRAFFICKING PROTEIN PARTICLE COMPLEX SUBUNIT 11 DOMAIN-CONTAINING PROTEIN"/>
    <property type="match status" value="1"/>
</dbReference>
<reference evidence="3 4" key="1">
    <citation type="submission" date="2024-02" db="EMBL/GenBank/DDBJ databases">
        <authorList>
            <person name="Chen Y."/>
            <person name="Shah S."/>
            <person name="Dougan E. K."/>
            <person name="Thang M."/>
            <person name="Chan C."/>
        </authorList>
    </citation>
    <scope>NUCLEOTIDE SEQUENCE [LARGE SCALE GENOMIC DNA]</scope>
</reference>
<dbReference type="InterPro" id="IPR057191">
    <property type="entry name" value="DUF7869"/>
</dbReference>
<sequence length="846" mass="94766">MADGGSSTETEDAGHYCASAPRKRKKPGCKKDSSKVKQKTTGEDARWPSFLVKFEGKIASCRRSGSGCCFCRHQCLVRAEPLLDEIKSWRENLLSVAPEVADRELLWIFQSSQTAAAERQAKQVKQNRTAQVLDYEEEGSTTETENDEETQDQKSVAASTNTSSPSAESDGESSDVLDMSEPAASSSKPMPLSRNHYAQRFGAKQPTVKLNTFVKGADKSTVICQQAAVLHGLPDHRKRQFRVAKQDTAAFDLCTRFLQLRYHNEGERLPDKFVFQGALKDRSLMIGSTADRLQKLVAGDSDELSDDSQLSKDELDEIDDRALSAMAIQSLVMSAPFHQSLTGPGVAPGPRRWLGVMKPINMFEMLRLWCAQANFQAPSFTTFLRALKAARPWLSFRKSAGQHGLCDSCLHYKRELKKQLHLAVRHQLLEEYSSHLLLNWRDRAADGAWHGQCVQTRQMLLAGRSSLQLLEQSVLLLRSDGLDQAKHKVPRTLIHSKSFEEIIRPAMHCQMIWAHCWGFQFAISDPDVRKDSCTHMEVVARCLSKIVDASGALPRQLYVVLDNASKDNKNGKMLCFWIKLCLMRVFESIYVAFPIKGHTHGPLDGVGGHAVTRCSTQTFDSAAELISVYQTFLDQAEFEQGTVFKEAYKQDTSADWLGWLGDINLTFKVLTGPKAPHGFRILWRKALTAAENTMSHKSLNALKSNDPNDLMLAVHQHMSDARPYQVVMLMPVAQVQRVMHSLTIQPSGQRSRKSISWEDRKQVRAKAITGCEKGAISEVARDFLVGWIEGTLRREPRPAEYSCLKHRFDAMSTVGDMPRNPHHHACPRPITVMHTANGEDLEVPLP</sequence>
<protein>
    <recommendedName>
        <fullName evidence="2">DUF7869 domain-containing protein</fullName>
    </recommendedName>
</protein>
<name>A0ABP0SP92_9DINO</name>
<keyword evidence="4" id="KW-1185">Reference proteome</keyword>
<feature type="domain" description="DUF7869" evidence="2">
    <location>
        <begin position="528"/>
        <end position="662"/>
    </location>
</feature>
<dbReference type="Pfam" id="PF25273">
    <property type="entry name" value="DUF7869"/>
    <property type="match status" value="1"/>
</dbReference>
<organism evidence="3 4">
    <name type="scientific">Durusdinium trenchii</name>
    <dbReference type="NCBI Taxonomy" id="1381693"/>
    <lineage>
        <taxon>Eukaryota</taxon>
        <taxon>Sar</taxon>
        <taxon>Alveolata</taxon>
        <taxon>Dinophyceae</taxon>
        <taxon>Suessiales</taxon>
        <taxon>Symbiodiniaceae</taxon>
        <taxon>Durusdinium</taxon>
    </lineage>
</organism>
<feature type="region of interest" description="Disordered" evidence="1">
    <location>
        <begin position="1"/>
        <end position="41"/>
    </location>
</feature>
<dbReference type="Proteomes" id="UP001642484">
    <property type="component" value="Unassembled WGS sequence"/>
</dbReference>
<comment type="caution">
    <text evidence="3">The sequence shown here is derived from an EMBL/GenBank/DDBJ whole genome shotgun (WGS) entry which is preliminary data.</text>
</comment>
<evidence type="ECO:0000259" key="2">
    <source>
        <dbReference type="Pfam" id="PF25273"/>
    </source>
</evidence>
<feature type="compositionally biased region" description="Basic and acidic residues" evidence="1">
    <location>
        <begin position="29"/>
        <end position="41"/>
    </location>
</feature>
<evidence type="ECO:0000256" key="1">
    <source>
        <dbReference type="SAM" id="MobiDB-lite"/>
    </source>
</evidence>
<dbReference type="PANTHER" id="PTHR33153">
    <property type="entry name" value="MYND-TYPE DOMAIN-CONTAINING PROTEIN"/>
    <property type="match status" value="1"/>
</dbReference>
<feature type="compositionally biased region" description="Polar residues" evidence="1">
    <location>
        <begin position="153"/>
        <end position="162"/>
    </location>
</feature>
<accession>A0ABP0SP92</accession>
<dbReference type="EMBL" id="CAXAMN010027968">
    <property type="protein sequence ID" value="CAK9114218.1"/>
    <property type="molecule type" value="Genomic_DNA"/>
</dbReference>
<feature type="region of interest" description="Disordered" evidence="1">
    <location>
        <begin position="120"/>
        <end position="193"/>
    </location>
</feature>
<feature type="compositionally biased region" description="Acidic residues" evidence="1">
    <location>
        <begin position="134"/>
        <end position="150"/>
    </location>
</feature>
<gene>
    <name evidence="3" type="ORF">CCMP2556_LOCUS52824</name>
</gene>
<proteinExistence type="predicted"/>
<evidence type="ECO:0000313" key="3">
    <source>
        <dbReference type="EMBL" id="CAK9114218.1"/>
    </source>
</evidence>